<feature type="repeat" description="PPR" evidence="2">
    <location>
        <begin position="707"/>
        <end position="741"/>
    </location>
</feature>
<dbReference type="GO" id="GO:0003723">
    <property type="term" value="F:RNA binding"/>
    <property type="evidence" value="ECO:0007669"/>
    <property type="project" value="InterPro"/>
</dbReference>
<keyword evidence="1" id="KW-0677">Repeat</keyword>
<evidence type="ECO:0008006" key="5">
    <source>
        <dbReference type="Google" id="ProtNLM"/>
    </source>
</evidence>
<dbReference type="FunFam" id="1.25.40.10:FF:000158">
    <property type="entry name" value="pentatricopeptide repeat-containing protein At2g33680"/>
    <property type="match status" value="1"/>
</dbReference>
<dbReference type="PROSITE" id="PS51375">
    <property type="entry name" value="PPR"/>
    <property type="match status" value="5"/>
</dbReference>
<dbReference type="GO" id="GO:0048731">
    <property type="term" value="P:system development"/>
    <property type="evidence" value="ECO:0007669"/>
    <property type="project" value="UniProtKB-ARBA"/>
</dbReference>
<protein>
    <recommendedName>
        <fullName evidence="5">Pentatricopeptide repeat-containing protein</fullName>
    </recommendedName>
</protein>
<proteinExistence type="predicted"/>
<dbReference type="InterPro" id="IPR046960">
    <property type="entry name" value="PPR_At4g14850-like_plant"/>
</dbReference>
<gene>
    <name evidence="3" type="ORF">KP509_02G071100</name>
</gene>
<accession>A0A8T2VE44</accession>
<dbReference type="GO" id="GO:0009451">
    <property type="term" value="P:RNA modification"/>
    <property type="evidence" value="ECO:0007669"/>
    <property type="project" value="InterPro"/>
</dbReference>
<dbReference type="EMBL" id="CM035407">
    <property type="protein sequence ID" value="KAH7444246.1"/>
    <property type="molecule type" value="Genomic_DNA"/>
</dbReference>
<dbReference type="Pfam" id="PF01535">
    <property type="entry name" value="PPR"/>
    <property type="match status" value="7"/>
</dbReference>
<evidence type="ECO:0000313" key="3">
    <source>
        <dbReference type="EMBL" id="KAH7444246.1"/>
    </source>
</evidence>
<dbReference type="Pfam" id="PF13041">
    <property type="entry name" value="PPR_2"/>
    <property type="match status" value="2"/>
</dbReference>
<feature type="repeat" description="PPR" evidence="2">
    <location>
        <begin position="186"/>
        <end position="220"/>
    </location>
</feature>
<dbReference type="AlphaFoldDB" id="A0A8T2VE44"/>
<feature type="repeat" description="PPR" evidence="2">
    <location>
        <begin position="85"/>
        <end position="119"/>
    </location>
</feature>
<name>A0A8T2VE44_CERRI</name>
<dbReference type="Gene3D" id="1.25.40.10">
    <property type="entry name" value="Tetratricopeptide repeat domain"/>
    <property type="match status" value="5"/>
</dbReference>
<dbReference type="PANTHER" id="PTHR47926:SF533">
    <property type="entry name" value="DYW DOMAIN-CONTAINING PROTEIN"/>
    <property type="match status" value="1"/>
</dbReference>
<evidence type="ECO:0000256" key="2">
    <source>
        <dbReference type="PROSITE-ProRule" id="PRU00708"/>
    </source>
</evidence>
<dbReference type="NCBIfam" id="TIGR00756">
    <property type="entry name" value="PPR"/>
    <property type="match status" value="4"/>
</dbReference>
<dbReference type="OrthoDB" id="10390729at2759"/>
<dbReference type="InterPro" id="IPR002885">
    <property type="entry name" value="PPR_rpt"/>
</dbReference>
<feature type="repeat" description="PPR" evidence="2">
    <location>
        <begin position="288"/>
        <end position="322"/>
    </location>
</feature>
<comment type="caution">
    <text evidence="3">The sequence shown here is derived from an EMBL/GenBank/DDBJ whole genome shotgun (WGS) entry which is preliminary data.</text>
</comment>
<organism evidence="3 4">
    <name type="scientific">Ceratopteris richardii</name>
    <name type="common">Triangle waterfern</name>
    <dbReference type="NCBI Taxonomy" id="49495"/>
    <lineage>
        <taxon>Eukaryota</taxon>
        <taxon>Viridiplantae</taxon>
        <taxon>Streptophyta</taxon>
        <taxon>Embryophyta</taxon>
        <taxon>Tracheophyta</taxon>
        <taxon>Polypodiopsida</taxon>
        <taxon>Polypodiidae</taxon>
        <taxon>Polypodiales</taxon>
        <taxon>Pteridineae</taxon>
        <taxon>Pteridaceae</taxon>
        <taxon>Parkerioideae</taxon>
        <taxon>Ceratopteris</taxon>
    </lineage>
</organism>
<dbReference type="Proteomes" id="UP000825935">
    <property type="component" value="Chromosome 2"/>
</dbReference>
<feature type="repeat" description="PPR" evidence="2">
    <location>
        <begin position="591"/>
        <end position="625"/>
    </location>
</feature>
<dbReference type="PANTHER" id="PTHR47926">
    <property type="entry name" value="PENTATRICOPEPTIDE REPEAT-CONTAINING PROTEIN"/>
    <property type="match status" value="1"/>
</dbReference>
<evidence type="ECO:0000256" key="1">
    <source>
        <dbReference type="ARBA" id="ARBA00022737"/>
    </source>
</evidence>
<dbReference type="InterPro" id="IPR011990">
    <property type="entry name" value="TPR-like_helical_dom_sf"/>
</dbReference>
<reference evidence="3" key="1">
    <citation type="submission" date="2021-08" db="EMBL/GenBank/DDBJ databases">
        <title>WGS assembly of Ceratopteris richardii.</title>
        <authorList>
            <person name="Marchant D.B."/>
            <person name="Chen G."/>
            <person name="Jenkins J."/>
            <person name="Shu S."/>
            <person name="Leebens-Mack J."/>
            <person name="Grimwood J."/>
            <person name="Schmutz J."/>
            <person name="Soltis P."/>
            <person name="Soltis D."/>
            <person name="Chen Z.-H."/>
        </authorList>
    </citation>
    <scope>NUCLEOTIDE SEQUENCE</scope>
    <source>
        <strain evidence="3">Whitten #5841</strain>
        <tissue evidence="3">Leaf</tissue>
    </source>
</reference>
<keyword evidence="4" id="KW-1185">Reference proteome</keyword>
<sequence>MLSSKESLHSLLHTQQLPSIERLIHALHKCRKEIIFQDSLKIHTYLCSIGLEANANIANILIQLFLDCTSLVELNKAFNRLLHPNEYCWTALIQGYIAYGDFKYALHLFDLMPSKHVSRSKYTFVAALKACVEKKYLDHAQQIHEEVVIQKLDTDLYIANSLISIYSKCGLLHEARKVFQGLLVPSVASWTALIAGYAENGVAEEGFSYFNQMLIEGTCLDAFTFACVLRLFATASSYEMGQRLHSVIATMDECKGDLHVGNALVDMYAKCGKVKAAQKVFSLLGTRDEITWATLLTGLNNQGLGEAAIGLLEEMQVHNVPMNPIAFASSLKACALARSAARGYKVHSEIVTAGYELDQVVSHALIGMYSNLGSLAEAQTIFDRLPAQDPVSWNILMSGYFEHGFDEEVLHCTHKLFFEGTSIDIISYSCSLKACGSLENLNEGYLLHSFIVEEGHDEEVFVGNSLIDMYTRCYAYPEAKHVCSRLLSWTIVTWSLWVATYLAQGFAGKALLALQNLQLHGISPDEVIYLYGLQACGFTEDLSFGRTLHSQIVKHGLDSALAVGNTLIDMYNKCHSLTDAYYLFIQLPSRSPESWGALISGYSENGLYEEALLLMEHIEQDSLPPTAAAFVSSLRACGTVGALEKGQELHCEIIKKGLLSMPIIQPEEDAENNASLLPIASSLIEMYAKCKNLLDAQYVFSTGLTRSIVMWNVLMGGYTRTGEDKAVFYLFDRLNKEGISPNEVTFLSLLTVCSHNGFVKWGVCYYASMLKWYRIIPTIEHHNCIIDLLGRAGQLPYAVKVLEEMPSQPNMPSWNTILAACRKWGNVELARRALECAMRLDQNHAAAFIALYNIYADANMWTDAKTIRAAVKKARSR</sequence>
<evidence type="ECO:0000313" key="4">
    <source>
        <dbReference type="Proteomes" id="UP000825935"/>
    </source>
</evidence>